<evidence type="ECO:0000313" key="4">
    <source>
        <dbReference type="Proteomes" id="UP000003880"/>
    </source>
</evidence>
<feature type="domain" description="Glycosyl hydrolase-like 10" evidence="2">
    <location>
        <begin position="72"/>
        <end position="405"/>
    </location>
</feature>
<gene>
    <name evidence="3" type="ORF">CIT292_07150</name>
</gene>
<name>D4B9L0_9ENTR</name>
<dbReference type="HOGENOM" id="CLU_019247_0_1_6"/>
<keyword evidence="1" id="KW-0732">Signal</keyword>
<evidence type="ECO:0000259" key="2">
    <source>
        <dbReference type="Pfam" id="PF02638"/>
    </source>
</evidence>
<dbReference type="InterPro" id="IPR052177">
    <property type="entry name" value="Divisome_Glycosyl_Hydrolase"/>
</dbReference>
<dbReference type="PANTHER" id="PTHR43405:SF1">
    <property type="entry name" value="GLYCOSYL HYDROLASE DIGH"/>
    <property type="match status" value="1"/>
</dbReference>
<comment type="caution">
    <text evidence="3">The sequence shown here is derived from an EMBL/GenBank/DDBJ whole genome shotgun (WGS) entry which is preliminary data.</text>
</comment>
<dbReference type="EMBL" id="ABWL02000006">
    <property type="protein sequence ID" value="EFE08871.1"/>
    <property type="molecule type" value="Genomic_DNA"/>
</dbReference>
<dbReference type="PANTHER" id="PTHR43405">
    <property type="entry name" value="GLYCOSYL HYDROLASE DIGH"/>
    <property type="match status" value="1"/>
</dbReference>
<organism evidence="3 4">
    <name type="scientific">Citrobacter youngae ATCC 29220</name>
    <dbReference type="NCBI Taxonomy" id="500640"/>
    <lineage>
        <taxon>Bacteria</taxon>
        <taxon>Pseudomonadati</taxon>
        <taxon>Pseudomonadota</taxon>
        <taxon>Gammaproteobacteria</taxon>
        <taxon>Enterobacterales</taxon>
        <taxon>Enterobacteriaceae</taxon>
        <taxon>Citrobacter</taxon>
        <taxon>Citrobacter freundii complex</taxon>
    </lineage>
</organism>
<dbReference type="InterPro" id="IPR017853">
    <property type="entry name" value="GH"/>
</dbReference>
<dbReference type="InterPro" id="IPR003790">
    <property type="entry name" value="GHL10"/>
</dbReference>
<evidence type="ECO:0000256" key="1">
    <source>
        <dbReference type="ARBA" id="ARBA00022729"/>
    </source>
</evidence>
<dbReference type="AlphaFoldDB" id="D4B9L0"/>
<dbReference type="RefSeq" id="WP_006684553.1">
    <property type="nucleotide sequence ID" value="NZ_GG730299.1"/>
</dbReference>
<sequence length="455" mass="51363">MPASGFFSGKYQKKLANIFARCHGRVPLTNMKWFAVLVGSMLLLGSCSSQPPGSKVTPLPPVSKPQQSKEPVRGIWLATVSRLDWPPISSVNISSPAVRISLQQKALTDKLDNLKRLGINTVFFQVKPDGTALWQSKILPWSDTLTGTIGQDPGYDPLQFMLDEAHKRGMKVHAWFNPYRVSVNTKPSTVAELNSTLSQTPSSVYVLHRDWIRTAGERFVLDPGIPEVRDWITSIVTEVVENYPVDGVQFDDYFYTESPGSALNDSQTFRKYGQGFVSKADWRRDNTQRLIAQVSRTIKKLKPDVEFGVSPAGVWRNRSHDPAGSDTRGAAAYDESYADTRRWVQLGLLDYIAPQLYWPFARDAARYDVLAKWWADVVKSTNTRLYIGVALYKVGEPSRKEPDWTVKGGVPELKKQLDLNESEPHINGTILFREDYLNQPQTQEAVTYIRSRWGH</sequence>
<dbReference type="eggNOG" id="COG1649">
    <property type="taxonomic scope" value="Bacteria"/>
</dbReference>
<proteinExistence type="predicted"/>
<dbReference type="Proteomes" id="UP000003880">
    <property type="component" value="Unassembled WGS sequence"/>
</dbReference>
<protein>
    <recommendedName>
        <fullName evidence="2">Glycosyl hydrolase-like 10 domain-containing protein</fullName>
    </recommendedName>
</protein>
<dbReference type="Gene3D" id="3.20.20.80">
    <property type="entry name" value="Glycosidases"/>
    <property type="match status" value="1"/>
</dbReference>
<dbReference type="Pfam" id="PF02638">
    <property type="entry name" value="GHL10"/>
    <property type="match status" value="1"/>
</dbReference>
<accession>D4B9L0</accession>
<evidence type="ECO:0000313" key="3">
    <source>
        <dbReference type="EMBL" id="EFE08871.1"/>
    </source>
</evidence>
<reference evidence="3 4" key="1">
    <citation type="submission" date="2010-02" db="EMBL/GenBank/DDBJ databases">
        <authorList>
            <person name="Weinstock G."/>
            <person name="Sodergren E."/>
            <person name="Clifton S."/>
            <person name="Fulton L."/>
            <person name="Fulton B."/>
            <person name="Courtney L."/>
            <person name="Fronick C."/>
            <person name="Harrison M."/>
            <person name="Strong C."/>
            <person name="Farmer C."/>
            <person name="Delahaunty K."/>
            <person name="Markovic C."/>
            <person name="Hall O."/>
            <person name="Minx P."/>
            <person name="Tomlinson C."/>
            <person name="Mitreva M."/>
            <person name="Nelson J."/>
            <person name="Hou S."/>
            <person name="Wollam A."/>
            <person name="Pepin K.H."/>
            <person name="Johnson M."/>
            <person name="Bhonagiri V."/>
            <person name="Zhang X."/>
            <person name="Suruliraj S."/>
            <person name="Warren W."/>
            <person name="Chinwalla A."/>
            <person name="Mardis E.R."/>
            <person name="Wilson R.K."/>
        </authorList>
    </citation>
    <scope>NUCLEOTIDE SEQUENCE [LARGE SCALE GENOMIC DNA]</scope>
    <source>
        <strain evidence="3 4">ATCC 29220</strain>
    </source>
</reference>
<dbReference type="SUPFAM" id="SSF51445">
    <property type="entry name" value="(Trans)glycosidases"/>
    <property type="match status" value="1"/>
</dbReference>